<evidence type="ECO:0000313" key="2">
    <source>
        <dbReference type="EMBL" id="GGD29710.1"/>
    </source>
</evidence>
<evidence type="ECO:0000313" key="3">
    <source>
        <dbReference type="Proteomes" id="UP000642571"/>
    </source>
</evidence>
<dbReference type="RefSeq" id="WP_188656243.1">
    <property type="nucleotide sequence ID" value="NZ_BMIN01000033.1"/>
</dbReference>
<reference evidence="3" key="1">
    <citation type="journal article" date="2019" name="Int. J. Syst. Evol. Microbiol.">
        <title>The Global Catalogue of Microorganisms (GCM) 10K type strain sequencing project: providing services to taxonomists for standard genome sequencing and annotation.</title>
        <authorList>
            <consortium name="The Broad Institute Genomics Platform"/>
            <consortium name="The Broad Institute Genome Sequencing Center for Infectious Disease"/>
            <person name="Wu L."/>
            <person name="Ma J."/>
        </authorList>
    </citation>
    <scope>NUCLEOTIDE SEQUENCE [LARGE SCALE GENOMIC DNA]</scope>
    <source>
        <strain evidence="3">CGMCC 1.15353</strain>
    </source>
</reference>
<accession>A0ABQ1QLK5</accession>
<gene>
    <name evidence="2" type="ORF">GCM10011389_41590</name>
</gene>
<protein>
    <submittedName>
        <fullName evidence="2">Uncharacterized protein</fullName>
    </submittedName>
</protein>
<organism evidence="2 3">
    <name type="scientific">Pontibacillus salipaludis</name>
    <dbReference type="NCBI Taxonomy" id="1697394"/>
    <lineage>
        <taxon>Bacteria</taxon>
        <taxon>Bacillati</taxon>
        <taxon>Bacillota</taxon>
        <taxon>Bacilli</taxon>
        <taxon>Bacillales</taxon>
        <taxon>Bacillaceae</taxon>
        <taxon>Pontibacillus</taxon>
    </lineage>
</organism>
<proteinExistence type="predicted"/>
<evidence type="ECO:0000256" key="1">
    <source>
        <dbReference type="SAM" id="MobiDB-lite"/>
    </source>
</evidence>
<sequence length="57" mass="6632">MNRPQVDKVIELAHKYGYNMRPGTPNFKRPNASAILKDTQENQQSNQQNNHKNVVLR</sequence>
<keyword evidence="3" id="KW-1185">Reference proteome</keyword>
<name>A0ABQ1QLK5_9BACI</name>
<feature type="region of interest" description="Disordered" evidence="1">
    <location>
        <begin position="21"/>
        <end position="57"/>
    </location>
</feature>
<feature type="compositionally biased region" description="Low complexity" evidence="1">
    <location>
        <begin position="41"/>
        <end position="57"/>
    </location>
</feature>
<dbReference type="Proteomes" id="UP000642571">
    <property type="component" value="Unassembled WGS sequence"/>
</dbReference>
<comment type="caution">
    <text evidence="2">The sequence shown here is derived from an EMBL/GenBank/DDBJ whole genome shotgun (WGS) entry which is preliminary data.</text>
</comment>
<dbReference type="EMBL" id="BMIN01000033">
    <property type="protein sequence ID" value="GGD29710.1"/>
    <property type="molecule type" value="Genomic_DNA"/>
</dbReference>